<sequence length="452" mass="49431">MLRAGPAVGRGAPAVVSQTPAVPAMSALPHPRELGAGSSFNESALWYACGVPAPGIRQGWKLYVPMTLLNAREMLHRVAPLLLGAGLHFKYVKDLTTLQHLNAGVHGYSQIGKCLVVYLADPQASFLGALKEALGPYRDQCPAVPCARPFGGRLPLFYRYGAYVGSTLALDGREVADDRGSLAHAVPEGVRDALVGFTEPEAEDPTVGRFLRRYPAFRALAQQGKSGVFHAMDATAPTLRQVVLKAGYHRGQLQPDGTDGCDLLRREIACYRLLAARGLEGMAPALLDTLDVPRKVALVLEYVDGPNFLHHKLNGRLRPRHLEQAWRLLERFHAEGVYLGDAKLANFLVGPIDEAEADPDERVRVIDLEAAGTIGDHAPPIRTFFISPEPEDPRRSDLAHFLVSVLYPYDQAGKTWTNRRVDLRACLEREPADDAEAWALERLRVLLDGAGE</sequence>
<name>A0A4Y3RAU4_9ACTN</name>
<dbReference type="SUPFAM" id="SSF56112">
    <property type="entry name" value="Protein kinase-like (PK-like)"/>
    <property type="match status" value="1"/>
</dbReference>
<dbReference type="EMBL" id="BJMN01000004">
    <property type="protein sequence ID" value="GEB54875.1"/>
    <property type="molecule type" value="Genomic_DNA"/>
</dbReference>
<accession>A0A4Y3RAU4</accession>
<dbReference type="AlphaFoldDB" id="A0A4Y3RAU4"/>
<gene>
    <name evidence="2" type="ORF">SGA01_04800</name>
</gene>
<protein>
    <recommendedName>
        <fullName evidence="1">RamC N-terminal domain-containing protein</fullName>
    </recommendedName>
</protein>
<evidence type="ECO:0000313" key="2">
    <source>
        <dbReference type="EMBL" id="GEB54875.1"/>
    </source>
</evidence>
<reference evidence="2 3" key="1">
    <citation type="submission" date="2019-06" db="EMBL/GenBank/DDBJ databases">
        <title>Whole genome shotgun sequence of Streptomyces gardneri NBRC 12865.</title>
        <authorList>
            <person name="Hosoyama A."/>
            <person name="Uohara A."/>
            <person name="Ohji S."/>
            <person name="Ichikawa N."/>
        </authorList>
    </citation>
    <scope>NUCLEOTIDE SEQUENCE [LARGE SCALE GENOMIC DNA]</scope>
    <source>
        <strain evidence="2 3">NBRC 12865</strain>
    </source>
</reference>
<keyword evidence="3" id="KW-1185">Reference proteome</keyword>
<dbReference type="InterPro" id="IPR011009">
    <property type="entry name" value="Kinase-like_dom_sf"/>
</dbReference>
<evidence type="ECO:0000259" key="1">
    <source>
        <dbReference type="Pfam" id="PF25816"/>
    </source>
</evidence>
<dbReference type="InterPro" id="IPR057929">
    <property type="entry name" value="RamC_N"/>
</dbReference>
<feature type="domain" description="RamC N-terminal" evidence="1">
    <location>
        <begin position="32"/>
        <end position="177"/>
    </location>
</feature>
<organism evidence="2 3">
    <name type="scientific">Streptomyces gardneri</name>
    <dbReference type="NCBI Taxonomy" id="66892"/>
    <lineage>
        <taxon>Bacteria</taxon>
        <taxon>Bacillati</taxon>
        <taxon>Actinomycetota</taxon>
        <taxon>Actinomycetes</taxon>
        <taxon>Kitasatosporales</taxon>
        <taxon>Streptomycetaceae</taxon>
        <taxon>Streptomyces</taxon>
    </lineage>
</organism>
<dbReference type="Pfam" id="PF25816">
    <property type="entry name" value="RamC_N"/>
    <property type="match status" value="1"/>
</dbReference>
<proteinExistence type="predicted"/>
<comment type="caution">
    <text evidence="2">The sequence shown here is derived from an EMBL/GenBank/DDBJ whole genome shotgun (WGS) entry which is preliminary data.</text>
</comment>
<evidence type="ECO:0000313" key="3">
    <source>
        <dbReference type="Proteomes" id="UP000315226"/>
    </source>
</evidence>
<dbReference type="Proteomes" id="UP000315226">
    <property type="component" value="Unassembled WGS sequence"/>
</dbReference>